<reference evidence="1 2" key="1">
    <citation type="submission" date="2018-09" db="EMBL/GenBank/DDBJ databases">
        <title>Draft genome sequence of Buttiauxella izardii CCUG 35510T.</title>
        <authorList>
            <person name="Salva-Serra F."/>
            <person name="Marathe N."/>
            <person name="Moore E."/>
            <person name="Stadler-Svensson L."/>
            <person name="Engstrom-Jakobsson H."/>
        </authorList>
    </citation>
    <scope>NUCLEOTIDE SEQUENCE [LARGE SCALE GENOMIC DNA]</scope>
    <source>
        <strain evidence="1 2">CCUG 35510</strain>
    </source>
</reference>
<keyword evidence="2" id="KW-1185">Reference proteome</keyword>
<dbReference type="Gene3D" id="2.60.40.10">
    <property type="entry name" value="Immunoglobulins"/>
    <property type="match status" value="38"/>
</dbReference>
<dbReference type="NCBIfam" id="NF012196">
    <property type="entry name" value="Ig_like_ice"/>
    <property type="match status" value="38"/>
</dbReference>
<comment type="caution">
    <text evidence="1">The sequence shown here is derived from an EMBL/GenBank/DDBJ whole genome shotgun (WGS) entry which is preliminary data.</text>
</comment>
<accession>A0A3A5JZ50</accession>
<evidence type="ECO:0000313" key="2">
    <source>
        <dbReference type="Proteomes" id="UP000276295"/>
    </source>
</evidence>
<organism evidence="1 2">
    <name type="scientific">Buttiauxella izardii</name>
    <dbReference type="NCBI Taxonomy" id="82991"/>
    <lineage>
        <taxon>Bacteria</taxon>
        <taxon>Pseudomonadati</taxon>
        <taxon>Pseudomonadota</taxon>
        <taxon>Gammaproteobacteria</taxon>
        <taxon>Enterobacterales</taxon>
        <taxon>Enterobacteriaceae</taxon>
        <taxon>Buttiauxella</taxon>
    </lineage>
</organism>
<dbReference type="InterPro" id="IPR013783">
    <property type="entry name" value="Ig-like_fold"/>
</dbReference>
<dbReference type="InterPro" id="IPR049826">
    <property type="entry name" value="Ig-like_ice"/>
</dbReference>
<proteinExistence type="predicted"/>
<dbReference type="Proteomes" id="UP000276295">
    <property type="component" value="Unassembled WGS sequence"/>
</dbReference>
<dbReference type="EMBL" id="QZWH01000004">
    <property type="protein sequence ID" value="RJT27513.1"/>
    <property type="molecule type" value="Genomic_DNA"/>
</dbReference>
<gene>
    <name evidence="1" type="ORF">D6029_02655</name>
</gene>
<sequence>MVSLDYAAEATITIDQIVGDDIINAHESQQPTTSVTGTVGGDARVHDVVTLTVNGHEFTGTVQPMPNGHLGYSIDVNTADLANGQQVHATITTTDGAGNTATATADHVVSLDYVATADITIDQIAGDDVINAHESQQPTTSVTGTVGGDARVHDVVTLTVNGHDFTGTVQPMPNGHLGYSIDVNTADLANGQQVHATITTTDGAGNTATATADHVVSLDYVATADITIDQIAGDDIINAHESQQPTTSVTGTVGGDARVHDVVTLTVNGHEFTGTVQPMPNGHLGYSIDVNTADLANGQQVHASITATDGAGNTIEATADHTVTPDYAAEATITINQIAGDDVINAQESQQPTTAVSGYVGGDAKLNDTVTLTVNGHDFTGNVQTLADGQLGYSIAVNTADLANGQQVHASITATDGAGNTIEATADHTVTPDYAAEATITINQIAGDDVINAQESQQPTTAVSGYVGGDAKLNDTVTLTVNGHDFTGTVQPMPNGHLGYSIDVNTADLANGQQVHASITATDGAGNTIEATADHTVTPDYAAEATITIDTIAVDDVINAHESQQPTTAVSGYVGGDAKINDTVTLTVNGHDFTGNVQTLADGHLGYSIDVNTADLANGQQVHASITATDGAGNTIEATADHTVTPDYAAEATITIDTIAVDDVINAQESQQPTTSVTGTVGGDARVHDVVTLTVNGHDFTGTVQPMPNGHLGYSIDVNTADLANGQQVHASITATDGAGNTVEATADHTVTPDYIAEANIAIDDVTSDNILNHTELSHPTQTITGIVGGDAKADDPVHLDFGNGKLFDGKVIDMGNGQFGYRIEVDSSVFGDNEQILFKDVNFTATVTAHDAAKNEVIVTTEHTVHIDNHAYNGLTINTIAGDNIVNLGESQHETLVTGQLSGKDAHPGDKLEVTVQGNTFKGDIYEDAQGHLYYEAKIPTGTLHEGKNDVQVTITSKDKADNETVTTEHTSVTLDTKIAASITTHDVTADNVLNHDELDTPKQLIRGEVADDVHVGDVVRININDHHFSGLVIDLGNGKLGYQIPVDSSAFSNNQGEIDAKVTYTVSVTTRDVAGNETTAETTKTVTIDNHANNGLTIETVAQDDIVNLKESQHDTLITGEATGDAKLHDPVTVTVNNQTFTGEVVSVNGKFRYEVAVAKDALNEGENDVQVSITSHDAAGNVAVATEHHNVIVDTHAYNGLTINTIAGDNIVNLGESQHETLVTGQLSGKDAQPGDKLEVTVQGNTFKGDIYEDAQGHLYYEAKIPTGTLHEGKNDVQVTITSHDKAGNEAVATEQTSVTLDTKIAASITTHDVTADNVLNHDELDTPKQLIRGEVADDVHVGDVVRININDHHFSGQVIDLGNGKLGYQIPVDSSAFSNNQGEIDAKVTYTVSVTTRDVAGNETTAETTKTVTIDNHANNGLTIETVAQDDIVNLKESQQDTLITGEATGDAKLHDPVTVTVNNQTFTGEVVSVNGKFRYEVAVAKDALNEGENDVQVSITSHDAAGNVAVATEHHNVIVDTHAYNGLTIDTVTPDNIVNHAESERNVHITGHVSGKDAQSGDVVDVWVQGQHYDGKVFADSQGHLYYDVSIPRDKLVHGDATAKVTITSHDKAGNEAVATETHDFSVDLHADATITTNDVTTDNKLSHVELETPKQLITGEVGGDARIGDKVSIEINSKHFGGEVIDLGGGKLGYQIPVDSSAFGNNNTHINKDVTYTVSVTSHDAVNNEVTVPTTHTVHVDNFAENKVTITKVAGDNIINMHESRMPTFISGVASGDAKAGDLVEVSVNGQTYKGEVVGTTGHWHYNVPVPSSQFHEGTNNVQVKLTSHDSLGNEAVATEHRTVTVDTHAENTVTINDATSDNILNKTELGNEEQTITGVVGGDAKIGDEVTLEINGNYYRGLVEDMHDGKGTLGYKIPVLSSEFGDNNTILNKDVSVKATLVSHDAAGNEAIAVSEHTIHVDNHAYNGLTINTVAGDNVVNHGESKHETLVTGRVSGKDAHIGDQVEVLIGTKTYPGTIFADPQGHLYYEAKIPTGALKEGKNGVSVTITSHDAAGNEAVSTETTNVTLDTHANATINIHELTAGPVLNYDELATPKQLITGDVGRDAQIGDKVSLEINGKFFGGKVIDLGNGHLGYQIPVDSSAFGNNQQHLDTNVKIIASVTSHDAAGNEVTVKANHTVHLDNHAEAGITISPVTGDGTINAVESGQATTKISGTVNGDVHKGDEVLVVVNHQLYEATVQELPHQNGALGYSVDVATSDLLADPTPDAYIVGYDANGNIQLAHATQNVGIDLLAEATITIDPVTGNKDNMINGEESHNEFTTITGKVDGDVKVGDVVHLEVNGIDMTTQVFKDPHSSQLEYKIDVSTYDLMTDPKITATVTATDNANNVITVDATQDITVDTKVEATISVDSVTNDNVLNGAELKQGYTLVSGKVTGEMNPGDPLTLTVNGHTYNGFVENQGVDAQGNIIMGYHIPVSTADIQANPNIHASIDVTDTAKNHTVATANHHVGKDDHADASVTINIVSGDDVLNANDQQSPTTIINGKVGGDVKAGDTVHLLINGTDHQATVADQGHGLGLGYSIAVNTSDLLADPTIVATVDATDAAGNKASASATHNVGRDDGAQATITIDPVTDDNTINNAEAHNPITPVTGHVIGDVNPGDLVDLNVNGQHYYGTVDKNLGYKIDVSTDDLLSVKNPELHASVTGHDAAGNTVLATADHPVDVDTRAEATITVGTKPVDDHVTPDFYIISGEVGGDAKVGDVVKIHVLGKTYITEVIAYPDGHLGYSTNDPNNNNFSTIYEPLNPYPIYFNKDVVNDKTDIVVDVTSTDSHGNTVTVSAHTHPGVDPSHGGGTVTPPQHTPPDVHITVSPVAGNDVINQQESQSGKTIIRGTVSGDVHVGDTVIVHLANDTHTYTGQVYELPNLPGEYGYVVNDVDTDVLANHPVITATVAAHSDSSVTASTSKTVTFDTDVHATITLDDVAGDNVINIDESNNATTPVSGTVTGDVKEGDNVTLLINGNSITTQVYRDPATGELKFTKDVSTNDLRQDPAIKVSVTGHDDQGNTVTVSDDKTISVDTEIKASVTIDPIGHHNVLNLDDTNQLHTTISGKVDGDVNPGDEVKVTVNGTVYDHIKIDGNHGYSVDVLTSELASGGTITAQVTGHDAAGNTLPASATQNVTVDTTAHATITMNTVSGDNVLSHHDLQSQTTRISGTVGEDARINDDVIITINNHATPVKVVELPHMNGLLGYVADVNTSDLYANPEIHVKVIGTDDVGNSFSAEMSKTVLIDDHADVTMNVNDVSGDNVLNLVESQKGKTTITGTVNGDVHEGDKVTIHVNGNDLPATLHQQADGQFTFSLDVNTSDLLADQKITYTVTGVDQYGNTLTITETNTITIDQIAENQIHIDTVAGDDKVNIVEHSGPSTNISGVVDKDAHAGDTVTLHINGQIYHGTLSDHDGNLTYDIAVKNSDLKEGKNTVDVSVTGQDAAGNEATSTATHDFTLDTQIHGSITIDPVATDNVINGKESRHVEVTGKVDGDAQKGDLVTLEINGHIGHGTVDLVNGELVYNVPVKESWLHEGENKVKVSVDVSDDAGNKLTVDVLHRVVVDSHADASITVDPITADNTINAKESKHISVTGQVEGDAKEGDKVTLEINGHTVSTDVRMIGNHLGYEAHVDKSWMHQGHNDVNVSVSVTDAAGNHLMTPPVVHPVYVDTKIDAVVTINSVTADNVVNDREAENITVNGKVGADVKAGDLVELEVNNHTFTTQVRMINGHLGYEAQMNRAWLNEGDNDLHVKVTTEDHAGNITSAEQTQKFQLDTHADATITIDPVAADNVINAKESQHMIHVTGKVDGDAHDGDLVTLHVNGHTIETKVVPVGDHLGYDVRMDKTWLHEGENNVTVNVRVTDDAGNRVTPAFNQVVVLDTHADASISVNPVAGDNVINASEMKHISLTGQVGGDAKEGDKVTLDINHHTMTTDVKMIDGHLGYDVNISKSWVHEGHNDLKVGVKVTDAAGNTTTAHHKETFQVDTHADATLTVNKIAGDNHISAREAQHDVTHITGQIEGDVHRGDHVTATIGDKHYDAVVHDHKGHLSYDIPVDTADLNIGTNTVNVSVAAHDAHGNNTLIKQAVDVTVDGPFHHGKHDVEVADKSHHAAHAHDHGLSNLFDDGDDSLSFNLHQDAKGHRGDESHKIFGAKEGGEYGKVDLSDLAKELHEGTDITHYIKGGDDHGKADAGTHAAHVPAAAPPAGDASHIALGHDSHGSASYSLDHLIAKPEHYSH</sequence>
<dbReference type="NCBIfam" id="NF033510">
    <property type="entry name" value="Ca_tandemer"/>
    <property type="match status" value="28"/>
</dbReference>
<name>A0A3A5JZ50_9ENTR</name>
<evidence type="ECO:0000313" key="1">
    <source>
        <dbReference type="EMBL" id="RJT27513.1"/>
    </source>
</evidence>
<protein>
    <submittedName>
        <fullName evidence="1">Ig-like domain-containing protein</fullName>
    </submittedName>
</protein>